<evidence type="ECO:0000256" key="1">
    <source>
        <dbReference type="ARBA" id="ARBA00022679"/>
    </source>
</evidence>
<keyword evidence="6" id="KW-1185">Reference proteome</keyword>
<evidence type="ECO:0000259" key="4">
    <source>
        <dbReference type="PROSITE" id="PS50237"/>
    </source>
</evidence>
<dbReference type="Gene3D" id="3.90.1750.10">
    <property type="entry name" value="Hect, E3 ligase catalytic domains"/>
    <property type="match status" value="1"/>
</dbReference>
<sequence>MTHIVIFLTGIFPPIRLDDILQAVTAAVKQVKSSPSLSQHGRARPCTVEEAKKGIATNQLRVTFIGEAGVDTGALRKEFLTDMVAGLEQRLFEGDQTGKSPKYSLLDLDHGNIR</sequence>
<evidence type="ECO:0000256" key="3">
    <source>
        <dbReference type="PROSITE-ProRule" id="PRU00104"/>
    </source>
</evidence>
<comment type="caution">
    <text evidence="3">Lacks conserved residue(s) required for the propagation of feature annotation.</text>
</comment>
<protein>
    <recommendedName>
        <fullName evidence="4">HECT domain-containing protein</fullName>
    </recommendedName>
</protein>
<proteinExistence type="predicted"/>
<feature type="domain" description="HECT" evidence="4">
    <location>
        <begin position="47"/>
        <end position="80"/>
    </location>
</feature>
<dbReference type="SUPFAM" id="SSF56204">
    <property type="entry name" value="Hect, E3 ligase catalytic domain"/>
    <property type="match status" value="1"/>
</dbReference>
<evidence type="ECO:0000313" key="5">
    <source>
        <dbReference type="EMBL" id="MED6279344.1"/>
    </source>
</evidence>
<evidence type="ECO:0000313" key="6">
    <source>
        <dbReference type="Proteomes" id="UP001352852"/>
    </source>
</evidence>
<evidence type="ECO:0000256" key="2">
    <source>
        <dbReference type="ARBA" id="ARBA00022786"/>
    </source>
</evidence>
<keyword evidence="2 3" id="KW-0833">Ubl conjugation pathway</keyword>
<dbReference type="Proteomes" id="UP001352852">
    <property type="component" value="Unassembled WGS sequence"/>
</dbReference>
<reference evidence="5 6" key="1">
    <citation type="submission" date="2021-06" db="EMBL/GenBank/DDBJ databases">
        <authorList>
            <person name="Palmer J.M."/>
        </authorList>
    </citation>
    <scope>NUCLEOTIDE SEQUENCE [LARGE SCALE GENOMIC DNA]</scope>
    <source>
        <strain evidence="5 6">CL_MEX2019</strain>
        <tissue evidence="5">Muscle</tissue>
    </source>
</reference>
<accession>A0ABU7DYE0</accession>
<comment type="caution">
    <text evidence="5">The sequence shown here is derived from an EMBL/GenBank/DDBJ whole genome shotgun (WGS) entry which is preliminary data.</text>
</comment>
<dbReference type="InterPro" id="IPR000569">
    <property type="entry name" value="HECT_dom"/>
</dbReference>
<organism evidence="5 6">
    <name type="scientific">Characodon lateralis</name>
    <dbReference type="NCBI Taxonomy" id="208331"/>
    <lineage>
        <taxon>Eukaryota</taxon>
        <taxon>Metazoa</taxon>
        <taxon>Chordata</taxon>
        <taxon>Craniata</taxon>
        <taxon>Vertebrata</taxon>
        <taxon>Euteleostomi</taxon>
        <taxon>Actinopterygii</taxon>
        <taxon>Neopterygii</taxon>
        <taxon>Teleostei</taxon>
        <taxon>Neoteleostei</taxon>
        <taxon>Acanthomorphata</taxon>
        <taxon>Ovalentaria</taxon>
        <taxon>Atherinomorphae</taxon>
        <taxon>Cyprinodontiformes</taxon>
        <taxon>Goodeidae</taxon>
        <taxon>Characodon</taxon>
    </lineage>
</organism>
<dbReference type="EMBL" id="JAHUTJ010040010">
    <property type="protein sequence ID" value="MED6279344.1"/>
    <property type="molecule type" value="Genomic_DNA"/>
</dbReference>
<dbReference type="InterPro" id="IPR035983">
    <property type="entry name" value="Hect_E3_ubiquitin_ligase"/>
</dbReference>
<dbReference type="PROSITE" id="PS50237">
    <property type="entry name" value="HECT"/>
    <property type="match status" value="1"/>
</dbReference>
<keyword evidence="1" id="KW-0808">Transferase</keyword>
<name>A0ABU7DYE0_9TELE</name>
<gene>
    <name evidence="5" type="ORF">CHARACLAT_033459</name>
</gene>